<dbReference type="GO" id="GO:0008483">
    <property type="term" value="F:transaminase activity"/>
    <property type="evidence" value="ECO:0007669"/>
    <property type="project" value="UniProtKB-KW"/>
</dbReference>
<feature type="domain" description="Aminotransferase class I/classII large" evidence="7">
    <location>
        <begin position="58"/>
        <end position="388"/>
    </location>
</feature>
<accession>A8MA46</accession>
<evidence type="ECO:0000259" key="7">
    <source>
        <dbReference type="Pfam" id="PF00155"/>
    </source>
</evidence>
<evidence type="ECO:0000256" key="3">
    <source>
        <dbReference type="ARBA" id="ARBA00011738"/>
    </source>
</evidence>
<sequence length="399" mass="45221">MRISTRSSMFPGSKIRAINEEVVRLSSRGIKIYEFHIGQPGLPPSKDLLLEFTKELLEKPFELSMYTPSSGIDELRVMIANDYSKYSGVNVTPSDVSVTAGSAEALLALFMAVIDEGDEVVLTDPTYLMYEPVIRFLGGKVIKVRAREELGWLPSEDDLRSAVGRKTKAIILVNPDNPTGRVLGEKIIKLAVDLAKDYDAYVIYDEAYKHLYYEGNHTYALGLDMEHVIAVNTFSKDPAMPGWRLGYVVTHEEFIKVFNRVKQYTNLNPPTPSQYAGLLYLTKYKERYLSETLPIYRSRMETMYKAIREYLPKAAVVKPRAGLFMFVNLKPYLEKLGIDDEEFSLKLIRDAHVAVVPGSAFGDNGKYHVRMNFAREDENNIVEGVKRISEYLEGKLSNP</sequence>
<dbReference type="OrthoDB" id="372018at2157"/>
<evidence type="ECO:0000313" key="9">
    <source>
        <dbReference type="Proteomes" id="UP000001137"/>
    </source>
</evidence>
<dbReference type="CDD" id="cd00609">
    <property type="entry name" value="AAT_like"/>
    <property type="match status" value="1"/>
</dbReference>
<keyword evidence="9" id="KW-1185">Reference proteome</keyword>
<keyword evidence="5 8" id="KW-0808">Transferase</keyword>
<dbReference type="SUPFAM" id="SSF53383">
    <property type="entry name" value="PLP-dependent transferases"/>
    <property type="match status" value="1"/>
</dbReference>
<dbReference type="AlphaFoldDB" id="A8MA46"/>
<dbReference type="InterPro" id="IPR050596">
    <property type="entry name" value="AspAT/PAT-like"/>
</dbReference>
<dbReference type="Pfam" id="PF00155">
    <property type="entry name" value="Aminotran_1_2"/>
    <property type="match status" value="1"/>
</dbReference>
<dbReference type="GeneID" id="5709290"/>
<evidence type="ECO:0000256" key="5">
    <source>
        <dbReference type="ARBA" id="ARBA00022679"/>
    </source>
</evidence>
<dbReference type="HOGENOM" id="CLU_017584_4_3_2"/>
<organism evidence="8 9">
    <name type="scientific">Caldivirga maquilingensis (strain ATCC 700844 / DSM 13496 / JCM 10307 / IC-167)</name>
    <dbReference type="NCBI Taxonomy" id="397948"/>
    <lineage>
        <taxon>Archaea</taxon>
        <taxon>Thermoproteota</taxon>
        <taxon>Thermoprotei</taxon>
        <taxon>Thermoproteales</taxon>
        <taxon>Thermoproteaceae</taxon>
        <taxon>Caldivirga</taxon>
    </lineage>
</organism>
<dbReference type="GO" id="GO:0030170">
    <property type="term" value="F:pyridoxal phosphate binding"/>
    <property type="evidence" value="ECO:0007669"/>
    <property type="project" value="InterPro"/>
</dbReference>
<dbReference type="KEGG" id="cma:Cmaq_0127"/>
<evidence type="ECO:0000256" key="2">
    <source>
        <dbReference type="ARBA" id="ARBA00007441"/>
    </source>
</evidence>
<gene>
    <name evidence="8" type="ordered locus">Cmaq_0127</name>
</gene>
<keyword evidence="4 8" id="KW-0032">Aminotransferase</keyword>
<evidence type="ECO:0000256" key="4">
    <source>
        <dbReference type="ARBA" id="ARBA00022576"/>
    </source>
</evidence>
<dbReference type="GO" id="GO:0006520">
    <property type="term" value="P:amino acid metabolic process"/>
    <property type="evidence" value="ECO:0007669"/>
    <property type="project" value="InterPro"/>
</dbReference>
<dbReference type="Gene3D" id="3.40.640.10">
    <property type="entry name" value="Type I PLP-dependent aspartate aminotransferase-like (Major domain)"/>
    <property type="match status" value="1"/>
</dbReference>
<protein>
    <submittedName>
        <fullName evidence="8">Aminotransferase class I and II</fullName>
    </submittedName>
</protein>
<dbReference type="InterPro" id="IPR004839">
    <property type="entry name" value="Aminotransferase_I/II_large"/>
</dbReference>
<dbReference type="InterPro" id="IPR015424">
    <property type="entry name" value="PyrdxlP-dep_Trfase"/>
</dbReference>
<dbReference type="PANTHER" id="PTHR46383:SF1">
    <property type="entry name" value="ASPARTATE AMINOTRANSFERASE"/>
    <property type="match status" value="1"/>
</dbReference>
<evidence type="ECO:0000256" key="6">
    <source>
        <dbReference type="ARBA" id="ARBA00022898"/>
    </source>
</evidence>
<dbReference type="RefSeq" id="WP_012185198.1">
    <property type="nucleotide sequence ID" value="NC_009954.1"/>
</dbReference>
<dbReference type="InterPro" id="IPR015421">
    <property type="entry name" value="PyrdxlP-dep_Trfase_major"/>
</dbReference>
<dbReference type="Proteomes" id="UP000001137">
    <property type="component" value="Chromosome"/>
</dbReference>
<keyword evidence="6" id="KW-0663">Pyridoxal phosphate</keyword>
<comment type="cofactor">
    <cofactor evidence="1">
        <name>pyridoxal 5'-phosphate</name>
        <dbReference type="ChEBI" id="CHEBI:597326"/>
    </cofactor>
</comment>
<dbReference type="eggNOG" id="arCOG01131">
    <property type="taxonomic scope" value="Archaea"/>
</dbReference>
<dbReference type="EMBL" id="CP000852">
    <property type="protein sequence ID" value="ABW00978.1"/>
    <property type="molecule type" value="Genomic_DNA"/>
</dbReference>
<comment type="similarity">
    <text evidence="2">Belongs to the class-I pyridoxal-phosphate-dependent aminotransferase family.</text>
</comment>
<evidence type="ECO:0000256" key="1">
    <source>
        <dbReference type="ARBA" id="ARBA00001933"/>
    </source>
</evidence>
<dbReference type="STRING" id="397948.Cmaq_0127"/>
<comment type="subunit">
    <text evidence="3">Homodimer.</text>
</comment>
<proteinExistence type="inferred from homology"/>
<evidence type="ECO:0000313" key="8">
    <source>
        <dbReference type="EMBL" id="ABW00978.1"/>
    </source>
</evidence>
<dbReference type="PANTHER" id="PTHR46383">
    <property type="entry name" value="ASPARTATE AMINOTRANSFERASE"/>
    <property type="match status" value="1"/>
</dbReference>
<name>A8MA46_CALMQ</name>
<reference evidence="8 9" key="1">
    <citation type="submission" date="2007-10" db="EMBL/GenBank/DDBJ databases">
        <title>Complete sequence of Caldivirga maquilingensis IC-167.</title>
        <authorList>
            <consortium name="US DOE Joint Genome Institute"/>
            <person name="Copeland A."/>
            <person name="Lucas S."/>
            <person name="Lapidus A."/>
            <person name="Barry K."/>
            <person name="Glavina del Rio T."/>
            <person name="Dalin E."/>
            <person name="Tice H."/>
            <person name="Pitluck S."/>
            <person name="Saunders E."/>
            <person name="Brettin T."/>
            <person name="Bruce D."/>
            <person name="Detter J.C."/>
            <person name="Han C."/>
            <person name="Schmutz J."/>
            <person name="Larimer F."/>
            <person name="Land M."/>
            <person name="Hauser L."/>
            <person name="Kyrpides N."/>
            <person name="Ivanova N."/>
            <person name="Biddle J.F."/>
            <person name="Zhang Z."/>
            <person name="Fitz-Gibbon S.T."/>
            <person name="Lowe T.M."/>
            <person name="Saltikov C."/>
            <person name="House C.H."/>
            <person name="Richardson P."/>
        </authorList>
    </citation>
    <scope>NUCLEOTIDE SEQUENCE [LARGE SCALE GENOMIC DNA]</scope>
    <source>
        <strain evidence="9">ATCC 700844 / DSM 13496 / JCM 10307 / IC-167</strain>
    </source>
</reference>